<accession>X6P1K9</accession>
<dbReference type="AlphaFoldDB" id="X6P1K9"/>
<evidence type="ECO:0000313" key="2">
    <source>
        <dbReference type="EMBL" id="ETO32028.1"/>
    </source>
</evidence>
<keyword evidence="3" id="KW-1185">Reference proteome</keyword>
<protein>
    <submittedName>
        <fullName evidence="2">Uncharacterized protein</fullName>
    </submittedName>
</protein>
<reference evidence="2 3" key="1">
    <citation type="journal article" date="2013" name="Curr. Biol.">
        <title>The Genome of the Foraminiferan Reticulomyxa filosa.</title>
        <authorList>
            <person name="Glockner G."/>
            <person name="Hulsmann N."/>
            <person name="Schleicher M."/>
            <person name="Noegel A.A."/>
            <person name="Eichinger L."/>
            <person name="Gallinger C."/>
            <person name="Pawlowski J."/>
            <person name="Sierra R."/>
            <person name="Euteneuer U."/>
            <person name="Pillet L."/>
            <person name="Moustafa A."/>
            <person name="Platzer M."/>
            <person name="Groth M."/>
            <person name="Szafranski K."/>
            <person name="Schliwa M."/>
        </authorList>
    </citation>
    <scope>NUCLEOTIDE SEQUENCE [LARGE SCALE GENOMIC DNA]</scope>
</reference>
<feature type="compositionally biased region" description="Basic and acidic residues" evidence="1">
    <location>
        <begin position="50"/>
        <end position="59"/>
    </location>
</feature>
<gene>
    <name evidence="2" type="ORF">RFI_05090</name>
</gene>
<feature type="region of interest" description="Disordered" evidence="1">
    <location>
        <begin position="30"/>
        <end position="102"/>
    </location>
</feature>
<sequence length="178" mass="21074">MKKTKDKSSGNSFQQGQLFHEFAFNNVVPRNEQPFLPPRLQLQPKKKSLKEKNYRETEKIASPTNIKKEEEKEKKKIEKKMKESPSIHKRSKTKKWRRDEGTLRQGKMFARDCDDLIAHLERVPSDGDFSDRNNKSHCNEANKLNIKGMFWRRNSGGIFVYLRIIPRKIKSNEEKNKE</sequence>
<dbReference type="Proteomes" id="UP000023152">
    <property type="component" value="Unassembled WGS sequence"/>
</dbReference>
<organism evidence="2 3">
    <name type="scientific">Reticulomyxa filosa</name>
    <dbReference type="NCBI Taxonomy" id="46433"/>
    <lineage>
        <taxon>Eukaryota</taxon>
        <taxon>Sar</taxon>
        <taxon>Rhizaria</taxon>
        <taxon>Retaria</taxon>
        <taxon>Foraminifera</taxon>
        <taxon>Monothalamids</taxon>
        <taxon>Reticulomyxidae</taxon>
        <taxon>Reticulomyxa</taxon>
    </lineage>
</organism>
<dbReference type="EMBL" id="ASPP01004528">
    <property type="protein sequence ID" value="ETO32028.1"/>
    <property type="molecule type" value="Genomic_DNA"/>
</dbReference>
<comment type="caution">
    <text evidence="2">The sequence shown here is derived from an EMBL/GenBank/DDBJ whole genome shotgun (WGS) entry which is preliminary data.</text>
</comment>
<feature type="compositionally biased region" description="Basic and acidic residues" evidence="1">
    <location>
        <begin position="66"/>
        <end position="86"/>
    </location>
</feature>
<name>X6P1K9_RETFI</name>
<evidence type="ECO:0000256" key="1">
    <source>
        <dbReference type="SAM" id="MobiDB-lite"/>
    </source>
</evidence>
<evidence type="ECO:0000313" key="3">
    <source>
        <dbReference type="Proteomes" id="UP000023152"/>
    </source>
</evidence>
<feature type="compositionally biased region" description="Basic residues" evidence="1">
    <location>
        <begin position="87"/>
        <end position="96"/>
    </location>
</feature>
<proteinExistence type="predicted"/>